<evidence type="ECO:0000256" key="1">
    <source>
        <dbReference type="SAM" id="SignalP"/>
    </source>
</evidence>
<dbReference type="RefSeq" id="WP_090650739.1">
    <property type="nucleotide sequence ID" value="NZ_CBCRYE010000008.1"/>
</dbReference>
<evidence type="ECO:0000313" key="3">
    <source>
        <dbReference type="Proteomes" id="UP000199150"/>
    </source>
</evidence>
<keyword evidence="1" id="KW-0732">Signal</keyword>
<accession>A0A1G4TPZ8</accession>
<dbReference type="OrthoDB" id="7173873at2"/>
<name>A0A1G4TPZ8_9CAUL</name>
<dbReference type="EMBL" id="FMTS01000010">
    <property type="protein sequence ID" value="SCW82855.1"/>
    <property type="molecule type" value="Genomic_DNA"/>
</dbReference>
<sequence>MAFSFRTLGVALVAILGLSVSSQALASPETDALSACLIRSSTPQDKLVLTRWAFAAISKHEGVSDLASLSDAQMTQVDKAGGALFSRLLIENCPTETTAAIRTDGVKAIETALSDLGQSAMQDLAGDPGVQGALVGMVGYMDQARLLKMLSDAASK</sequence>
<proteinExistence type="predicted"/>
<feature type="signal peptide" evidence="1">
    <location>
        <begin position="1"/>
        <end position="26"/>
    </location>
</feature>
<protein>
    <submittedName>
        <fullName evidence="2">Uncharacterized protein</fullName>
    </submittedName>
</protein>
<feature type="chain" id="PRO_5011522715" evidence="1">
    <location>
        <begin position="27"/>
        <end position="156"/>
    </location>
</feature>
<dbReference type="Proteomes" id="UP000199150">
    <property type="component" value="Unassembled WGS sequence"/>
</dbReference>
<organism evidence="2 3">
    <name type="scientific">Asticcacaulis taihuensis</name>
    <dbReference type="NCBI Taxonomy" id="260084"/>
    <lineage>
        <taxon>Bacteria</taxon>
        <taxon>Pseudomonadati</taxon>
        <taxon>Pseudomonadota</taxon>
        <taxon>Alphaproteobacteria</taxon>
        <taxon>Caulobacterales</taxon>
        <taxon>Caulobacteraceae</taxon>
        <taxon>Asticcacaulis</taxon>
    </lineage>
</organism>
<gene>
    <name evidence="2" type="ORF">SAMN02927928_0031</name>
</gene>
<dbReference type="STRING" id="260084.SAMN02927928_0031"/>
<dbReference type="AlphaFoldDB" id="A0A1G4TPZ8"/>
<evidence type="ECO:0000313" key="2">
    <source>
        <dbReference type="EMBL" id="SCW82855.1"/>
    </source>
</evidence>
<reference evidence="3" key="1">
    <citation type="submission" date="2016-10" db="EMBL/GenBank/DDBJ databases">
        <authorList>
            <person name="Varghese N."/>
            <person name="Submissions S."/>
        </authorList>
    </citation>
    <scope>NUCLEOTIDE SEQUENCE [LARGE SCALE GENOMIC DNA]</scope>
    <source>
        <strain evidence="3">CGMCC 1.3431</strain>
    </source>
</reference>
<keyword evidence="3" id="KW-1185">Reference proteome</keyword>